<sequence>MTEKGKKREKLENGLKSLDVDRMTSRNSSCRCNINDIKSTSGGGKNDKNWFKNLFEEKATMLWNPNERTRIFRPRSKWVPEIASRVLQAVARCGWCSLWSQVFPRLMEALVLDLQLELLLAMALEAFYSSSVDLELGAVIPRDLGSFGRRRIRRNESFNFVIDSKVNGDPGNSMHFQGQSDSVDITEQFCAVSHCLQYCASPMMSGKTRLNSVCASN</sequence>
<accession>A0AAD9QGP9</accession>
<evidence type="ECO:0000313" key="1">
    <source>
        <dbReference type="EMBL" id="KAK2560907.1"/>
    </source>
</evidence>
<comment type="caution">
    <text evidence="1">The sequence shown here is derived from an EMBL/GenBank/DDBJ whole genome shotgun (WGS) entry which is preliminary data.</text>
</comment>
<organism evidence="1 2">
    <name type="scientific">Acropora cervicornis</name>
    <name type="common">Staghorn coral</name>
    <dbReference type="NCBI Taxonomy" id="6130"/>
    <lineage>
        <taxon>Eukaryota</taxon>
        <taxon>Metazoa</taxon>
        <taxon>Cnidaria</taxon>
        <taxon>Anthozoa</taxon>
        <taxon>Hexacorallia</taxon>
        <taxon>Scleractinia</taxon>
        <taxon>Astrocoeniina</taxon>
        <taxon>Acroporidae</taxon>
        <taxon>Acropora</taxon>
    </lineage>
</organism>
<evidence type="ECO:0000313" key="2">
    <source>
        <dbReference type="Proteomes" id="UP001249851"/>
    </source>
</evidence>
<dbReference type="EMBL" id="JARQWQ010000034">
    <property type="protein sequence ID" value="KAK2560907.1"/>
    <property type="molecule type" value="Genomic_DNA"/>
</dbReference>
<name>A0AAD9QGP9_ACRCE</name>
<protein>
    <submittedName>
        <fullName evidence="1">Uncharacterized protein</fullName>
    </submittedName>
</protein>
<gene>
    <name evidence="1" type="ORF">P5673_016021</name>
</gene>
<reference evidence="1" key="1">
    <citation type="journal article" date="2023" name="G3 (Bethesda)">
        <title>Whole genome assembly and annotation of the endangered Caribbean coral Acropora cervicornis.</title>
        <authorList>
            <person name="Selwyn J.D."/>
            <person name="Vollmer S.V."/>
        </authorList>
    </citation>
    <scope>NUCLEOTIDE SEQUENCE</scope>
    <source>
        <strain evidence="1">K2</strain>
    </source>
</reference>
<keyword evidence="2" id="KW-1185">Reference proteome</keyword>
<dbReference type="Proteomes" id="UP001249851">
    <property type="component" value="Unassembled WGS sequence"/>
</dbReference>
<proteinExistence type="predicted"/>
<reference evidence="1" key="2">
    <citation type="journal article" date="2023" name="Science">
        <title>Genomic signatures of disease resistance in endangered staghorn corals.</title>
        <authorList>
            <person name="Vollmer S.V."/>
            <person name="Selwyn J.D."/>
            <person name="Despard B.A."/>
            <person name="Roesel C.L."/>
        </authorList>
    </citation>
    <scope>NUCLEOTIDE SEQUENCE</scope>
    <source>
        <strain evidence="1">K2</strain>
    </source>
</reference>
<dbReference type="AlphaFoldDB" id="A0AAD9QGP9"/>